<keyword evidence="3 8" id="KW-0436">Ligase</keyword>
<dbReference type="PANTHER" id="PTHR43033">
    <property type="entry name" value="TRNA(ILE)-LYSIDINE SYNTHASE-RELATED"/>
    <property type="match status" value="1"/>
</dbReference>
<dbReference type="CDD" id="cd01992">
    <property type="entry name" value="TilS_N"/>
    <property type="match status" value="1"/>
</dbReference>
<dbReference type="EC" id="6.3.4.19" evidence="8"/>
<keyword evidence="2 8" id="KW-0963">Cytoplasm</keyword>
<name>A0A3L8GD58_STRIN</name>
<dbReference type="GO" id="GO:0005524">
    <property type="term" value="F:ATP binding"/>
    <property type="evidence" value="ECO:0007669"/>
    <property type="project" value="UniProtKB-KW"/>
</dbReference>
<evidence type="ECO:0000256" key="5">
    <source>
        <dbReference type="ARBA" id="ARBA00022741"/>
    </source>
</evidence>
<dbReference type="OrthoDB" id="9807403at2"/>
<comment type="catalytic activity">
    <reaction evidence="7 8">
        <text>cytidine(34) in tRNA(Ile2) + L-lysine + ATP = lysidine(34) in tRNA(Ile2) + AMP + diphosphate + H(+)</text>
        <dbReference type="Rhea" id="RHEA:43744"/>
        <dbReference type="Rhea" id="RHEA-COMP:10625"/>
        <dbReference type="Rhea" id="RHEA-COMP:10670"/>
        <dbReference type="ChEBI" id="CHEBI:15378"/>
        <dbReference type="ChEBI" id="CHEBI:30616"/>
        <dbReference type="ChEBI" id="CHEBI:32551"/>
        <dbReference type="ChEBI" id="CHEBI:33019"/>
        <dbReference type="ChEBI" id="CHEBI:82748"/>
        <dbReference type="ChEBI" id="CHEBI:83665"/>
        <dbReference type="ChEBI" id="CHEBI:456215"/>
        <dbReference type="EC" id="6.3.4.19"/>
    </reaction>
</comment>
<dbReference type="Proteomes" id="UP000025245">
    <property type="component" value="Chromosome"/>
</dbReference>
<gene>
    <name evidence="8 11" type="primary">tilS</name>
    <name evidence="11" type="ORF">DIY07_10570</name>
    <name evidence="10" type="ORF">DQ08_00060</name>
</gene>
<dbReference type="Pfam" id="PF01171">
    <property type="entry name" value="ATP_bind_3"/>
    <property type="match status" value="1"/>
</dbReference>
<organism evidence="11 13">
    <name type="scientific">Streptococcus iniae</name>
    <name type="common">Streptococcus shiloi</name>
    <dbReference type="NCBI Taxonomy" id="1346"/>
    <lineage>
        <taxon>Bacteria</taxon>
        <taxon>Bacillati</taxon>
        <taxon>Bacillota</taxon>
        <taxon>Bacilli</taxon>
        <taxon>Lactobacillales</taxon>
        <taxon>Streptococcaceae</taxon>
        <taxon>Streptococcus</taxon>
    </lineage>
</organism>
<proteinExistence type="inferred from homology"/>
<dbReference type="InterPro" id="IPR012796">
    <property type="entry name" value="Lysidine-tRNA-synth_C"/>
</dbReference>
<comment type="similarity">
    <text evidence="8">Belongs to the tRNA(Ile)-lysidine synthase family.</text>
</comment>
<dbReference type="EMBL" id="QLQD01000087">
    <property type="protein sequence ID" value="RLU54503.1"/>
    <property type="molecule type" value="Genomic_DNA"/>
</dbReference>
<dbReference type="EMBL" id="CP007586">
    <property type="protein sequence ID" value="AHY14933.1"/>
    <property type="molecule type" value="Genomic_DNA"/>
</dbReference>
<dbReference type="InterPro" id="IPR011063">
    <property type="entry name" value="TilS/TtcA_N"/>
</dbReference>
<evidence type="ECO:0000256" key="1">
    <source>
        <dbReference type="ARBA" id="ARBA00004496"/>
    </source>
</evidence>
<keyword evidence="6" id="KW-0067">ATP-binding</keyword>
<evidence type="ECO:0000256" key="8">
    <source>
        <dbReference type="HAMAP-Rule" id="MF_01161"/>
    </source>
</evidence>
<keyword evidence="12" id="KW-1185">Reference proteome</keyword>
<dbReference type="STRING" id="1346.BMF34_00060"/>
<evidence type="ECO:0000256" key="7">
    <source>
        <dbReference type="ARBA" id="ARBA00048539"/>
    </source>
</evidence>
<evidence type="ECO:0000313" key="13">
    <source>
        <dbReference type="Proteomes" id="UP000269148"/>
    </source>
</evidence>
<protein>
    <recommendedName>
        <fullName evidence="8">tRNA(Ile)-lysidine synthase</fullName>
        <ecNumber evidence="8">6.3.4.19</ecNumber>
    </recommendedName>
    <alternativeName>
        <fullName evidence="8">tRNA(Ile)-2-lysyl-cytidine synthase</fullName>
    </alternativeName>
    <alternativeName>
        <fullName evidence="8">tRNA(Ile)-lysidine synthetase</fullName>
    </alternativeName>
</protein>
<reference evidence="10 12" key="1">
    <citation type="journal article" date="2014" name="Genome Announc.">
        <title>Complete Genome Sequence of a Virulent Strain, Streptococcus iniae ISET0901, Isolated from Diseased Tilapia.</title>
        <authorList>
            <person name="Pridgeon J.W."/>
            <person name="Zhang D."/>
            <person name="Zhang L."/>
        </authorList>
    </citation>
    <scope>NUCLEOTIDE SEQUENCE [LARGE SCALE GENOMIC DNA]</scope>
    <source>
        <strain evidence="10 12">ISET0901</strain>
    </source>
</reference>
<evidence type="ECO:0000256" key="2">
    <source>
        <dbReference type="ARBA" id="ARBA00022490"/>
    </source>
</evidence>
<reference evidence="11 13" key="2">
    <citation type="submission" date="2018-06" db="EMBL/GenBank/DDBJ databases">
        <title>Mutators as drivers of adaptation in pathogenic bacteria and a risk factor for host jumps and vaccine escape.</title>
        <authorList>
            <person name="Barnes A.C."/>
            <person name="Silayeva O."/>
        </authorList>
    </citation>
    <scope>NUCLEOTIDE SEQUENCE [LARGE SCALE GENOMIC DNA]</scope>
    <source>
        <strain evidence="11 13">QMA0445</strain>
    </source>
</reference>
<dbReference type="HAMAP" id="MF_01161">
    <property type="entry name" value="tRNA_Ile_lys_synt"/>
    <property type="match status" value="1"/>
</dbReference>
<dbReference type="GO" id="GO:0006400">
    <property type="term" value="P:tRNA modification"/>
    <property type="evidence" value="ECO:0007669"/>
    <property type="project" value="UniProtKB-UniRule"/>
</dbReference>
<keyword evidence="5" id="KW-0547">Nucleotide-binding</keyword>
<dbReference type="Proteomes" id="UP000269148">
    <property type="component" value="Unassembled WGS sequence"/>
</dbReference>
<dbReference type="InterPro" id="IPR012795">
    <property type="entry name" value="tRNA_Ile_lys_synt_N"/>
</dbReference>
<dbReference type="AlphaFoldDB" id="A0A3L8GD58"/>
<evidence type="ECO:0000256" key="3">
    <source>
        <dbReference type="ARBA" id="ARBA00022598"/>
    </source>
</evidence>
<comment type="subcellular location">
    <subcellularLocation>
        <location evidence="1 8">Cytoplasm</location>
    </subcellularLocation>
</comment>
<dbReference type="GO" id="GO:0005737">
    <property type="term" value="C:cytoplasm"/>
    <property type="evidence" value="ECO:0007669"/>
    <property type="project" value="UniProtKB-SubCell"/>
</dbReference>
<dbReference type="NCBIfam" id="TIGR02432">
    <property type="entry name" value="lysidine_TilS_N"/>
    <property type="match status" value="1"/>
</dbReference>
<evidence type="ECO:0000313" key="10">
    <source>
        <dbReference type="EMBL" id="AHY14933.1"/>
    </source>
</evidence>
<dbReference type="SUPFAM" id="SSF52402">
    <property type="entry name" value="Adenine nucleotide alpha hydrolases-like"/>
    <property type="match status" value="1"/>
</dbReference>
<dbReference type="PANTHER" id="PTHR43033:SF1">
    <property type="entry name" value="TRNA(ILE)-LYSIDINE SYNTHASE-RELATED"/>
    <property type="match status" value="1"/>
</dbReference>
<accession>A0A3L8GD58</accession>
<comment type="caution">
    <text evidence="8">Lacks conserved residue(s) required for the propagation of feature annotation.</text>
</comment>
<dbReference type="InterPro" id="IPR012094">
    <property type="entry name" value="tRNA_Ile_lys_synt"/>
</dbReference>
<evidence type="ECO:0000313" key="11">
    <source>
        <dbReference type="EMBL" id="RLU54503.1"/>
    </source>
</evidence>
<dbReference type="NCBIfam" id="TIGR02433">
    <property type="entry name" value="lysidine_TilS_C"/>
    <property type="match status" value="1"/>
</dbReference>
<evidence type="ECO:0000256" key="6">
    <source>
        <dbReference type="ARBA" id="ARBA00022840"/>
    </source>
</evidence>
<dbReference type="KEGG" id="siq:DQ08_00060"/>
<dbReference type="SMART" id="SM00977">
    <property type="entry name" value="TilS_C"/>
    <property type="match status" value="1"/>
</dbReference>
<dbReference type="InterPro" id="IPR014729">
    <property type="entry name" value="Rossmann-like_a/b/a_fold"/>
</dbReference>
<dbReference type="Gene3D" id="3.40.50.620">
    <property type="entry name" value="HUPs"/>
    <property type="match status" value="1"/>
</dbReference>
<dbReference type="KEGG" id="sio:DW64_00060"/>
<feature type="domain" description="Lysidine-tRNA(Ile) synthetase C-terminal" evidence="9">
    <location>
        <begin position="349"/>
        <end position="401"/>
    </location>
</feature>
<evidence type="ECO:0000259" key="9">
    <source>
        <dbReference type="SMART" id="SM00977"/>
    </source>
</evidence>
<dbReference type="RefSeq" id="WP_071794715.1">
    <property type="nucleotide sequence ID" value="NZ_CP010783.1"/>
</dbReference>
<evidence type="ECO:0000313" key="12">
    <source>
        <dbReference type="Proteomes" id="UP000025245"/>
    </source>
</evidence>
<evidence type="ECO:0000256" key="4">
    <source>
        <dbReference type="ARBA" id="ARBA00022694"/>
    </source>
</evidence>
<keyword evidence="4 8" id="KW-0819">tRNA processing</keyword>
<sequence length="427" mass="50543">MMYQKIYQHTKKQGLFKSHKRVLIAVSSGVDSMNLLHFLHFYKDELQIEIAIAHVNHKQRKQSDEEEKFLQNWAKENQIPLFIKHFSGIFSEKKARDFRYAFFKEIMISYNYSALVTAHHANDQAETVLMRIVRGTLLRHLQAIQEVQDFGNGQLIRPFLTFNKEQLPNVFHFDDYSNQENHYFRNRVRNLYLRDLAKENPRIQEALTDLARESHLLFTALKELTDSYEKTDLSFFQSQSYAVQYYLLQEYIAKFSDLKLSKTQFKDIHSILTSKNNGIFPINSSYQLILSIKSFEIQKIMLETEVYKQKLLLKYGSMHDYKGYFFSFETIGMTKENTFSIPIYDTSPITLRGRNEGDVISFGSFSKKLRRLFIDEKYSIQERNEAIIGLQNDIIIFVIVADKTYLRKMAENDIMRATLYIENLEKR</sequence>
<dbReference type="GO" id="GO:0032267">
    <property type="term" value="F:tRNA(Ile)-lysidine synthase activity"/>
    <property type="evidence" value="ECO:0007669"/>
    <property type="project" value="UniProtKB-EC"/>
</dbReference>
<comment type="function">
    <text evidence="8">Ligates lysine onto the cytidine present at position 34 of the AUA codon-specific tRNA(Ile) that contains the anticodon CAU, in an ATP-dependent manner. Cytidine is converted to lysidine, thus changing the amino acid specificity of the tRNA from methionine to isoleucine.</text>
</comment>
<dbReference type="GeneID" id="35765080"/>